<evidence type="ECO:0000259" key="2">
    <source>
        <dbReference type="PROSITE" id="PS50206"/>
    </source>
</evidence>
<comment type="caution">
    <text evidence="3">The sequence shown here is derived from an EMBL/GenBank/DDBJ whole genome shotgun (WGS) entry which is preliminary data.</text>
</comment>
<evidence type="ECO:0000256" key="1">
    <source>
        <dbReference type="SAM" id="SignalP"/>
    </source>
</evidence>
<evidence type="ECO:0000313" key="4">
    <source>
        <dbReference type="Proteomes" id="UP000249248"/>
    </source>
</evidence>
<dbReference type="Proteomes" id="UP000249248">
    <property type="component" value="Unassembled WGS sequence"/>
</dbReference>
<dbReference type="Gene3D" id="3.40.250.10">
    <property type="entry name" value="Rhodanese-like domain"/>
    <property type="match status" value="1"/>
</dbReference>
<dbReference type="NCBIfam" id="NF045521">
    <property type="entry name" value="rhoda_near_glyco"/>
    <property type="match status" value="1"/>
</dbReference>
<protein>
    <submittedName>
        <fullName evidence="3">Rhodanese-like domain-containing protein</fullName>
    </submittedName>
</protein>
<dbReference type="PANTHER" id="PTHR43031:SF1">
    <property type="entry name" value="PYRIDINE NUCLEOTIDE-DISULPHIDE OXIDOREDUCTASE"/>
    <property type="match status" value="1"/>
</dbReference>
<keyword evidence="1" id="KW-0732">Signal</keyword>
<proteinExistence type="predicted"/>
<dbReference type="InterPro" id="IPR001763">
    <property type="entry name" value="Rhodanese-like_dom"/>
</dbReference>
<dbReference type="Pfam" id="PF00581">
    <property type="entry name" value="Rhodanese"/>
    <property type="match status" value="1"/>
</dbReference>
<dbReference type="RefSeq" id="WP_111062343.1">
    <property type="nucleotide sequence ID" value="NZ_JBHUCU010000002.1"/>
</dbReference>
<organism evidence="3 4">
    <name type="scientific">Putridiphycobacter roseus</name>
    <dbReference type="NCBI Taxonomy" id="2219161"/>
    <lineage>
        <taxon>Bacteria</taxon>
        <taxon>Pseudomonadati</taxon>
        <taxon>Bacteroidota</taxon>
        <taxon>Flavobacteriia</taxon>
        <taxon>Flavobacteriales</taxon>
        <taxon>Crocinitomicaceae</taxon>
        <taxon>Putridiphycobacter</taxon>
    </lineage>
</organism>
<feature type="signal peptide" evidence="1">
    <location>
        <begin position="1"/>
        <end position="18"/>
    </location>
</feature>
<dbReference type="AlphaFoldDB" id="A0A2W1N3N8"/>
<reference evidence="3 4" key="1">
    <citation type="submission" date="2018-06" db="EMBL/GenBank/DDBJ databases">
        <title>The draft genome sequence of Crocinitomix sp. SM1701.</title>
        <authorList>
            <person name="Zhang X."/>
        </authorList>
    </citation>
    <scope>NUCLEOTIDE SEQUENCE [LARGE SCALE GENOMIC DNA]</scope>
    <source>
        <strain evidence="3 4">SM1701</strain>
    </source>
</reference>
<dbReference type="SMART" id="SM00450">
    <property type="entry name" value="RHOD"/>
    <property type="match status" value="1"/>
</dbReference>
<dbReference type="InterPro" id="IPR050229">
    <property type="entry name" value="GlpE_sulfurtransferase"/>
</dbReference>
<name>A0A2W1N3N8_9FLAO</name>
<keyword evidence="4" id="KW-1185">Reference proteome</keyword>
<accession>A0A2W1N3N8</accession>
<dbReference type="InterPro" id="IPR036873">
    <property type="entry name" value="Rhodanese-like_dom_sf"/>
</dbReference>
<dbReference type="EMBL" id="QKSB01000002">
    <property type="protein sequence ID" value="PZE18190.1"/>
    <property type="molecule type" value="Genomic_DNA"/>
</dbReference>
<evidence type="ECO:0000313" key="3">
    <source>
        <dbReference type="EMBL" id="PZE18190.1"/>
    </source>
</evidence>
<dbReference type="CDD" id="cd00158">
    <property type="entry name" value="RHOD"/>
    <property type="match status" value="1"/>
</dbReference>
<dbReference type="SUPFAM" id="SSF52821">
    <property type="entry name" value="Rhodanese/Cell cycle control phosphatase"/>
    <property type="match status" value="1"/>
</dbReference>
<dbReference type="PANTHER" id="PTHR43031">
    <property type="entry name" value="FAD-DEPENDENT OXIDOREDUCTASE"/>
    <property type="match status" value="1"/>
</dbReference>
<feature type="chain" id="PRO_5016038426" evidence="1">
    <location>
        <begin position="19"/>
        <end position="164"/>
    </location>
</feature>
<gene>
    <name evidence="3" type="ORF">DNU06_06135</name>
</gene>
<sequence length="164" mass="19107">MKIFSLLLLLFIGSLSFTQEESFDEMVKSYYKNTVPLIYPNQLYKKMLSGEKIYILDAREGKEYEVSSIQNAIHVGFLGFNTRKVSDFDKNKTVIVYCTIGARSETIGEKLQKDGFKDVYNLYGGLIYWKNQGYKVYHQKDESSFVHVYSKKWGKWLTVGKPVY</sequence>
<feature type="domain" description="Rhodanese" evidence="2">
    <location>
        <begin position="49"/>
        <end position="138"/>
    </location>
</feature>
<dbReference type="OrthoDB" id="598065at2"/>
<dbReference type="PROSITE" id="PS50206">
    <property type="entry name" value="RHODANESE_3"/>
    <property type="match status" value="1"/>
</dbReference>